<feature type="transmembrane region" description="Helical" evidence="1">
    <location>
        <begin position="12"/>
        <end position="33"/>
    </location>
</feature>
<feature type="transmembrane region" description="Helical" evidence="1">
    <location>
        <begin position="169"/>
        <end position="190"/>
    </location>
</feature>
<evidence type="ECO:0000313" key="3">
    <source>
        <dbReference type="Proteomes" id="UP001059380"/>
    </source>
</evidence>
<gene>
    <name evidence="2" type="ORF">MOP44_19490</name>
</gene>
<keyword evidence="3" id="KW-1185">Reference proteome</keyword>
<keyword evidence="1" id="KW-0472">Membrane</keyword>
<dbReference type="RefSeq" id="WP_260791931.1">
    <property type="nucleotide sequence ID" value="NZ_CP093313.1"/>
</dbReference>
<dbReference type="Proteomes" id="UP001059380">
    <property type="component" value="Chromosome"/>
</dbReference>
<organism evidence="2 3">
    <name type="scientific">Occallatibacter riparius</name>
    <dbReference type="NCBI Taxonomy" id="1002689"/>
    <lineage>
        <taxon>Bacteria</taxon>
        <taxon>Pseudomonadati</taxon>
        <taxon>Acidobacteriota</taxon>
        <taxon>Terriglobia</taxon>
        <taxon>Terriglobales</taxon>
        <taxon>Acidobacteriaceae</taxon>
        <taxon>Occallatibacter</taxon>
    </lineage>
</organism>
<keyword evidence="1" id="KW-0812">Transmembrane</keyword>
<sequence length="534" mass="58037">MKQIVAIFRKDVRHLCPEILVSLALQSALIILYPRQWAHADFHHEVVSYSFMALAASPDLFTSLLILLIPISWWVLVARLVHEERLVGNTQFWVTRPYQWPLLLGAKALFVGAFVYLPFVIIQCILLRVAGFNPLAHVPGLLFNAVLLTGLLVLPLMALSVLTSNLARMTLIILGFVVYVAGLVTASNLIPRLASSPSLVTGFVSFVVAICGAAAVIVVQYARRRTRTAWIVAAATVLLLGSTAFYDADQPFMNGHYPAASQNAAPLAQITYGSDSMHKPFSHETSNKGIVEVALPVHVDGVASGSVLIPTARKVTLDRADGVRWESPWQQMGGEKLVPGLTDIVLRLAMPRAIFDQFRNGPVALHLTLAIDQGRAIRTSTIALPAARFEVPGFGICTPETGWDGEPITVGIGCLAPMRQPDLTYITAVWHDKCLTSDSAERGPISGYGWTGALDPAPAAFSLTGVWSIPIDLTNSFTVSNQNDDRRVHMRQLCPGTPITFTTYALATRTRLELSVPDFRLPAIANASVAIQPI</sequence>
<evidence type="ECO:0000313" key="2">
    <source>
        <dbReference type="EMBL" id="UWZ82743.1"/>
    </source>
</evidence>
<reference evidence="2" key="1">
    <citation type="submission" date="2021-04" db="EMBL/GenBank/DDBJ databases">
        <title>Phylogenetic analysis of Acidobacteriaceae.</title>
        <authorList>
            <person name="Qiu L."/>
            <person name="Zhang Q."/>
        </authorList>
    </citation>
    <scope>NUCLEOTIDE SEQUENCE</scope>
    <source>
        <strain evidence="2">DSM 25168</strain>
    </source>
</reference>
<feature type="transmembrane region" description="Helical" evidence="1">
    <location>
        <begin position="229"/>
        <end position="246"/>
    </location>
</feature>
<name>A0A9J7BJ87_9BACT</name>
<feature type="transmembrane region" description="Helical" evidence="1">
    <location>
        <begin position="202"/>
        <end position="222"/>
    </location>
</feature>
<dbReference type="AlphaFoldDB" id="A0A9J7BJ87"/>
<feature type="transmembrane region" description="Helical" evidence="1">
    <location>
        <begin position="60"/>
        <end position="81"/>
    </location>
</feature>
<proteinExistence type="predicted"/>
<protein>
    <submittedName>
        <fullName evidence="2">Uncharacterized protein</fullName>
    </submittedName>
</protein>
<feature type="transmembrane region" description="Helical" evidence="1">
    <location>
        <begin position="141"/>
        <end position="162"/>
    </location>
</feature>
<keyword evidence="1" id="KW-1133">Transmembrane helix</keyword>
<evidence type="ECO:0000256" key="1">
    <source>
        <dbReference type="SAM" id="Phobius"/>
    </source>
</evidence>
<feature type="transmembrane region" description="Helical" evidence="1">
    <location>
        <begin position="102"/>
        <end position="129"/>
    </location>
</feature>
<dbReference type="KEGG" id="orp:MOP44_19490"/>
<accession>A0A9J7BJ87</accession>
<dbReference type="EMBL" id="CP093313">
    <property type="protein sequence ID" value="UWZ82743.1"/>
    <property type="molecule type" value="Genomic_DNA"/>
</dbReference>